<gene>
    <name evidence="1" type="ORF">GAYE_SCF55G6308</name>
</gene>
<dbReference type="GO" id="GO:0016020">
    <property type="term" value="C:membrane"/>
    <property type="evidence" value="ECO:0007669"/>
    <property type="project" value="InterPro"/>
</dbReference>
<dbReference type="EMBL" id="JANCYU010000063">
    <property type="protein sequence ID" value="KAK4528367.1"/>
    <property type="molecule type" value="Genomic_DNA"/>
</dbReference>
<dbReference type="Proteomes" id="UP001300502">
    <property type="component" value="Unassembled WGS sequence"/>
</dbReference>
<organism evidence="1 2">
    <name type="scientific">Galdieria yellowstonensis</name>
    <dbReference type="NCBI Taxonomy" id="3028027"/>
    <lineage>
        <taxon>Eukaryota</taxon>
        <taxon>Rhodophyta</taxon>
        <taxon>Bangiophyceae</taxon>
        <taxon>Galdieriales</taxon>
        <taxon>Galdieriaceae</taxon>
        <taxon>Galdieria</taxon>
    </lineage>
</organism>
<dbReference type="AlphaFoldDB" id="A0AAV9ILL7"/>
<proteinExistence type="predicted"/>
<sequence length="175" mass="20223">MDKRLLFCVQPNHHTVLRQFHCKKLNRKYCPHSTCHLFRVKWRLSYNWSMKSDHFGDDSQATTIARVAASIGEQKVHTAVGYVATITNWSCSVMVILMVLRIVLSWYPKKYSLQFPWVWVCLVTEPFLAPVRKVAQPVGGVDISPVIWLFVFSFLRELLVGQQGILVLLQSYSPK</sequence>
<name>A0AAV9ILL7_9RHOD</name>
<comment type="caution">
    <text evidence="1">The sequence shown here is derived from an EMBL/GenBank/DDBJ whole genome shotgun (WGS) entry which is preliminary data.</text>
</comment>
<protein>
    <recommendedName>
        <fullName evidence="3">YggT family protein</fullName>
    </recommendedName>
</protein>
<dbReference type="PANTHER" id="PTHR33219">
    <property type="entry name" value="YLMG HOMOLOG PROTEIN 2, CHLOROPLASTIC"/>
    <property type="match status" value="1"/>
</dbReference>
<evidence type="ECO:0000313" key="1">
    <source>
        <dbReference type="EMBL" id="KAK4528367.1"/>
    </source>
</evidence>
<dbReference type="Pfam" id="PF02325">
    <property type="entry name" value="CCB3_YggT"/>
    <property type="match status" value="1"/>
</dbReference>
<dbReference type="InterPro" id="IPR003425">
    <property type="entry name" value="CCB3/YggT"/>
</dbReference>
<reference evidence="1 2" key="1">
    <citation type="submission" date="2022-07" db="EMBL/GenBank/DDBJ databases">
        <title>Genome-wide signatures of adaptation to extreme environments.</title>
        <authorList>
            <person name="Cho C.H."/>
            <person name="Yoon H.S."/>
        </authorList>
    </citation>
    <scope>NUCLEOTIDE SEQUENCE [LARGE SCALE GENOMIC DNA]</scope>
    <source>
        <strain evidence="1 2">108.79 E11</strain>
    </source>
</reference>
<keyword evidence="2" id="KW-1185">Reference proteome</keyword>
<evidence type="ECO:0008006" key="3">
    <source>
        <dbReference type="Google" id="ProtNLM"/>
    </source>
</evidence>
<accession>A0AAV9ILL7</accession>
<dbReference type="PANTHER" id="PTHR33219:SF14">
    <property type="entry name" value="PROTEIN COFACTOR ASSEMBLY OF COMPLEX C SUBUNIT B CCB3, CHLOROPLASTIC-RELATED"/>
    <property type="match status" value="1"/>
</dbReference>
<evidence type="ECO:0000313" key="2">
    <source>
        <dbReference type="Proteomes" id="UP001300502"/>
    </source>
</evidence>